<keyword evidence="2" id="KW-0812">Transmembrane</keyword>
<evidence type="ECO:0008006" key="6">
    <source>
        <dbReference type="Google" id="ProtNLM"/>
    </source>
</evidence>
<feature type="region of interest" description="Disordered" evidence="1">
    <location>
        <begin position="16"/>
        <end position="209"/>
    </location>
</feature>
<dbReference type="EMBL" id="WVUH01000320">
    <property type="protein sequence ID" value="MBO4209586.1"/>
    <property type="molecule type" value="Genomic_DNA"/>
</dbReference>
<keyword evidence="2" id="KW-0472">Membrane</keyword>
<feature type="compositionally biased region" description="Low complexity" evidence="1">
    <location>
        <begin position="16"/>
        <end position="27"/>
    </location>
</feature>
<name>A0ABS3VYG9_MICEH</name>
<dbReference type="RefSeq" id="WP_208816546.1">
    <property type="nucleotide sequence ID" value="NZ_WVUH01000320.1"/>
</dbReference>
<feature type="compositionally biased region" description="Low complexity" evidence="1">
    <location>
        <begin position="111"/>
        <end position="124"/>
    </location>
</feature>
<evidence type="ECO:0000256" key="1">
    <source>
        <dbReference type="SAM" id="MobiDB-lite"/>
    </source>
</evidence>
<accession>A0ABS3VYG9</accession>
<evidence type="ECO:0000256" key="2">
    <source>
        <dbReference type="SAM" id="Phobius"/>
    </source>
</evidence>
<dbReference type="Proteomes" id="UP000823521">
    <property type="component" value="Unassembled WGS sequence"/>
</dbReference>
<keyword evidence="3" id="KW-0732">Signal</keyword>
<keyword evidence="5" id="KW-1185">Reference proteome</keyword>
<reference evidence="4 5" key="1">
    <citation type="submission" date="2019-12" db="EMBL/GenBank/DDBJ databases">
        <title>Whole genome sequencing of endophytic Actinobacterium Micromonospora sp. MPMI6T.</title>
        <authorList>
            <person name="Evv R."/>
            <person name="Podile A.R."/>
        </authorList>
    </citation>
    <scope>NUCLEOTIDE SEQUENCE [LARGE SCALE GENOMIC DNA]</scope>
    <source>
        <strain evidence="4 5">MPMI6</strain>
    </source>
</reference>
<feature type="compositionally biased region" description="Low complexity" evidence="1">
    <location>
        <begin position="150"/>
        <end position="159"/>
    </location>
</feature>
<keyword evidence="2" id="KW-1133">Transmembrane helix</keyword>
<gene>
    <name evidence="4" type="ORF">GSF22_26870</name>
</gene>
<evidence type="ECO:0000313" key="5">
    <source>
        <dbReference type="Proteomes" id="UP000823521"/>
    </source>
</evidence>
<feature type="compositionally biased region" description="Polar residues" evidence="1">
    <location>
        <begin position="160"/>
        <end position="183"/>
    </location>
</feature>
<proteinExistence type="predicted"/>
<sequence length="515" mass="52690">MPVVVLIGCLAALAAPIGGPAGAVPPGRYQEPVPGYQEPPPGWREPEPGWREAPPGLVEPDPVREPAPGNPGRQEPDPGREPAPPAPGQEPPPGVPGAPQPGPGGPGAPAPGGAVPGGAVPSSGTGTGPSGSPSPRPRGTPRAKTPVPPSVSVAVAGGSTDTPTYRIQVRNPGTSPLDTTVRQTLPRGSAATSISDGGRATRSADRANPSEVTWQVTVPASGTTTVRAAIRPARPGQAVVTPACVYARTGGTPYDCATATWRTSAAPAGDTAQPAPWRRPAVFGGALLALVALGVGGPWWWRRHHRRAAYPAPTGPVDPAAAERVRRGTVYPVPSAPRPVSRRRRPPVWLVVTTAAALLALVVGAGAWVATTRVSAMHAGPQPTSGAWVGTATVGAVGSTLRENAFEFTVYRLACPPGGTRRQCEATVGVRNLTSEKQPWHGQLQRAYLPGGTWVGVDETATRLANQGRDVFGTPVPAGGRLLAPLVFTVDGPNPPSQLELRSGVFSAGVRINLS</sequence>
<comment type="caution">
    <text evidence="4">The sequence shown here is derived from an EMBL/GenBank/DDBJ whole genome shotgun (WGS) entry which is preliminary data.</text>
</comment>
<evidence type="ECO:0000313" key="4">
    <source>
        <dbReference type="EMBL" id="MBO4209586.1"/>
    </source>
</evidence>
<organism evidence="4 5">
    <name type="scientific">Micromonospora echinofusca</name>
    <dbReference type="NCBI Taxonomy" id="47858"/>
    <lineage>
        <taxon>Bacteria</taxon>
        <taxon>Bacillati</taxon>
        <taxon>Actinomycetota</taxon>
        <taxon>Actinomycetes</taxon>
        <taxon>Micromonosporales</taxon>
        <taxon>Micromonosporaceae</taxon>
        <taxon>Micromonospora</taxon>
    </lineage>
</organism>
<feature type="chain" id="PRO_5046267344" description="DUF4352 domain-containing protein" evidence="3">
    <location>
        <begin position="24"/>
        <end position="515"/>
    </location>
</feature>
<feature type="signal peptide" evidence="3">
    <location>
        <begin position="1"/>
        <end position="23"/>
    </location>
</feature>
<feature type="transmembrane region" description="Helical" evidence="2">
    <location>
        <begin position="348"/>
        <end position="370"/>
    </location>
</feature>
<protein>
    <recommendedName>
        <fullName evidence="6">DUF4352 domain-containing protein</fullName>
    </recommendedName>
</protein>
<feature type="transmembrane region" description="Helical" evidence="2">
    <location>
        <begin position="281"/>
        <end position="301"/>
    </location>
</feature>
<evidence type="ECO:0000256" key="3">
    <source>
        <dbReference type="SAM" id="SignalP"/>
    </source>
</evidence>
<feature type="compositionally biased region" description="Pro residues" evidence="1">
    <location>
        <begin position="81"/>
        <end position="109"/>
    </location>
</feature>